<dbReference type="OrthoDB" id="9872990at2"/>
<dbReference type="AlphaFoldDB" id="A0A0P7DY10"/>
<dbReference type="RefSeq" id="WP_054554033.1">
    <property type="nucleotide sequence ID" value="NZ_JAQPZS010000036.1"/>
</dbReference>
<proteinExistence type="predicted"/>
<dbReference type="PATRIC" id="fig|570156.3.peg.1149"/>
<reference evidence="1 3" key="1">
    <citation type="submission" date="2015-09" db="EMBL/GenBank/DDBJ databases">
        <title>Draft Genome Sequence of Pseudoalteromonas lipolytica UCD-48B.</title>
        <authorList>
            <person name="Krusor M."/>
            <person name="Coil D.A."/>
            <person name="Lang J.M."/>
            <person name="Eisen J.A."/>
            <person name="Alexiev A."/>
        </authorList>
    </citation>
    <scope>NUCLEOTIDE SEQUENCE [LARGE SCALE GENOMIC DNA]</scope>
    <source>
        <strain evidence="1 3">UCD-48B</strain>
    </source>
</reference>
<comment type="caution">
    <text evidence="1">The sequence shown here is derived from an EMBL/GenBank/DDBJ whole genome shotgun (WGS) entry which is preliminary data.</text>
</comment>
<evidence type="ECO:0000313" key="4">
    <source>
        <dbReference type="Proteomes" id="UP001377972"/>
    </source>
</evidence>
<keyword evidence="4" id="KW-1185">Reference proteome</keyword>
<organism evidence="1 3">
    <name type="scientific">Pseudoalteromonas lipolytica</name>
    <dbReference type="NCBI Taxonomy" id="570156"/>
    <lineage>
        <taxon>Bacteria</taxon>
        <taxon>Pseudomonadati</taxon>
        <taxon>Pseudomonadota</taxon>
        <taxon>Gammaproteobacteria</taxon>
        <taxon>Alteromonadales</taxon>
        <taxon>Pseudoalteromonadaceae</taxon>
        <taxon>Pseudoalteromonas</taxon>
    </lineage>
</organism>
<sequence>MPTKEEIDKFITAQKVCSHLAKSIVNKSRIKPIPYAIDFLDDSYDLTWYCDECVKKYHLPENGVFLYHYPEDDEEITNFVKRLGDLKSLEFQVSKLKGFKVSENYDNSPFAQFSRDEAEKPSLFSKEQFNSFSGLNDEKVRHMVEKALVVPFGTEINLEGSN</sequence>
<name>A0A0P7DY10_9GAMM</name>
<dbReference type="Proteomes" id="UP000050378">
    <property type="component" value="Unassembled WGS sequence"/>
</dbReference>
<dbReference type="EMBL" id="LJTC01000011">
    <property type="protein sequence ID" value="KPM82507.1"/>
    <property type="molecule type" value="Genomic_DNA"/>
</dbReference>
<accession>A0A0P7DY10</accession>
<dbReference type="STRING" id="570156.AOG27_16120"/>
<evidence type="ECO:0000313" key="3">
    <source>
        <dbReference type="Proteomes" id="UP000050378"/>
    </source>
</evidence>
<protein>
    <submittedName>
        <fullName evidence="1">Uncharacterized protein</fullName>
    </submittedName>
</protein>
<gene>
    <name evidence="1" type="ORF">AOG27_16120</name>
    <name evidence="2" type="ORF">PQI24_21235</name>
</gene>
<dbReference type="Proteomes" id="UP001377972">
    <property type="component" value="Unassembled WGS sequence"/>
</dbReference>
<evidence type="ECO:0000313" key="2">
    <source>
        <dbReference type="EMBL" id="MEJ6498556.1"/>
    </source>
</evidence>
<reference evidence="2 4" key="2">
    <citation type="submission" date="2023-01" db="EMBL/GenBank/DDBJ databases">
        <title>Trichodesmium-associated heterotrophic epibiont bacteria.</title>
        <authorList>
            <person name="Cleveland C.S."/>
            <person name="Webb E.A."/>
        </authorList>
    </citation>
    <scope>NUCLEOTIDE SEQUENCE [LARGE SCALE GENOMIC DNA]</scope>
    <source>
        <strain evidence="2 4">USCH2</strain>
    </source>
</reference>
<dbReference type="EMBL" id="JAQPZS010000036">
    <property type="protein sequence ID" value="MEJ6498556.1"/>
    <property type="molecule type" value="Genomic_DNA"/>
</dbReference>
<evidence type="ECO:0000313" key="1">
    <source>
        <dbReference type="EMBL" id="KPM82507.1"/>
    </source>
</evidence>